<protein>
    <recommendedName>
        <fullName evidence="4">YARHG domain-containing protein</fullName>
    </recommendedName>
</protein>
<evidence type="ECO:0000256" key="1">
    <source>
        <dbReference type="SAM" id="SignalP"/>
    </source>
</evidence>
<reference evidence="3" key="1">
    <citation type="submission" date="2016-10" db="EMBL/GenBank/DDBJ databases">
        <authorList>
            <person name="Varghese N."/>
            <person name="Submissions S."/>
        </authorList>
    </citation>
    <scope>NUCLEOTIDE SEQUENCE [LARGE SCALE GENOMIC DNA]</scope>
    <source>
        <strain evidence="3">ANC 5109</strain>
    </source>
</reference>
<accession>A0A1H3GQR8</accession>
<sequence length="95" mass="10836">MVKAVLLGMGVLLTTSAYAKYFPPADVQQLIEKSETLNDKCRGGSGNNPSTMKACDQRDKLIERIEKKGYCYGSFNRDDARYSYRWLPCKMDKTR</sequence>
<keyword evidence="3" id="KW-1185">Reference proteome</keyword>
<feature type="chain" id="PRO_5011707943" description="YARHG domain-containing protein" evidence="1">
    <location>
        <begin position="20"/>
        <end position="95"/>
    </location>
</feature>
<proteinExistence type="predicted"/>
<feature type="signal peptide" evidence="1">
    <location>
        <begin position="1"/>
        <end position="19"/>
    </location>
</feature>
<dbReference type="AlphaFoldDB" id="A0A1H3GQR8"/>
<name>A0A1H3GQR8_9GAMM</name>
<evidence type="ECO:0000313" key="3">
    <source>
        <dbReference type="Proteomes" id="UP000199035"/>
    </source>
</evidence>
<dbReference type="STRING" id="595670.SAMN05421643_1035"/>
<evidence type="ECO:0000313" key="2">
    <source>
        <dbReference type="EMBL" id="SDY05663.1"/>
    </source>
</evidence>
<gene>
    <name evidence="2" type="ORF">SAMN05421643_1035</name>
</gene>
<keyword evidence="1" id="KW-0732">Signal</keyword>
<evidence type="ECO:0008006" key="4">
    <source>
        <dbReference type="Google" id="ProtNLM"/>
    </source>
</evidence>
<dbReference type="Proteomes" id="UP000199035">
    <property type="component" value="Unassembled WGS sequence"/>
</dbReference>
<dbReference type="EMBL" id="FNPK01000003">
    <property type="protein sequence ID" value="SDY05663.1"/>
    <property type="molecule type" value="Genomic_DNA"/>
</dbReference>
<dbReference type="RefSeq" id="WP_092687592.1">
    <property type="nucleotide sequence ID" value="NZ_FNPK01000003.1"/>
</dbReference>
<organism evidence="2 3">
    <name type="scientific">Acinetobacter kyonggiensis</name>
    <dbReference type="NCBI Taxonomy" id="595670"/>
    <lineage>
        <taxon>Bacteria</taxon>
        <taxon>Pseudomonadati</taxon>
        <taxon>Pseudomonadota</taxon>
        <taxon>Gammaproteobacteria</taxon>
        <taxon>Moraxellales</taxon>
        <taxon>Moraxellaceae</taxon>
        <taxon>Acinetobacter</taxon>
    </lineage>
</organism>